<dbReference type="AlphaFoldDB" id="A0A146KNW3"/>
<gene>
    <name evidence="1" type="ORF">g.13693</name>
</gene>
<sequence length="181" mass="19330">MLQCLRCICVLTTAAQLQKRPIVLHHCCSTPETTDRPPPPGAQNFVTPLPLGLWCCLHRSPHLRVATAVGALMVEQRTTVCVAAPGRPSHCSHLPLHCPHVFAVVYAAASCCTSPSIVPPPTVNLVPVRIGPYCRPKSTPGGYCVGISARVRCSMHAVHRTLTHLCSSPATSVAPYLCVCV</sequence>
<protein>
    <submittedName>
        <fullName evidence="1">Uncharacterized protein</fullName>
    </submittedName>
</protein>
<organism evidence="1">
    <name type="scientific">Lygus hesperus</name>
    <name type="common">Western plant bug</name>
    <dbReference type="NCBI Taxonomy" id="30085"/>
    <lineage>
        <taxon>Eukaryota</taxon>
        <taxon>Metazoa</taxon>
        <taxon>Ecdysozoa</taxon>
        <taxon>Arthropoda</taxon>
        <taxon>Hexapoda</taxon>
        <taxon>Insecta</taxon>
        <taxon>Pterygota</taxon>
        <taxon>Neoptera</taxon>
        <taxon>Paraneoptera</taxon>
        <taxon>Hemiptera</taxon>
        <taxon>Heteroptera</taxon>
        <taxon>Panheteroptera</taxon>
        <taxon>Cimicomorpha</taxon>
        <taxon>Miridae</taxon>
        <taxon>Mirini</taxon>
        <taxon>Lygus</taxon>
    </lineage>
</organism>
<dbReference type="EMBL" id="GDHC01021909">
    <property type="protein sequence ID" value="JAP96719.1"/>
    <property type="molecule type" value="Transcribed_RNA"/>
</dbReference>
<reference evidence="1" key="1">
    <citation type="journal article" date="2016" name="Gigascience">
        <title>De novo construction of an expanded transcriptome assembly for the western tarnished plant bug, Lygus hesperus.</title>
        <authorList>
            <person name="Tassone E.E."/>
            <person name="Geib S.M."/>
            <person name="Hall B."/>
            <person name="Fabrick J.A."/>
            <person name="Brent C.S."/>
            <person name="Hull J.J."/>
        </authorList>
    </citation>
    <scope>NUCLEOTIDE SEQUENCE</scope>
</reference>
<evidence type="ECO:0000313" key="1">
    <source>
        <dbReference type="EMBL" id="JAP96719.1"/>
    </source>
</evidence>
<accession>A0A146KNW3</accession>
<proteinExistence type="predicted"/>
<name>A0A146KNW3_LYGHE</name>